<feature type="domain" description="Phosphatidic acid phosphatase type 2/haloperoxidase" evidence="3">
    <location>
        <begin position="348"/>
        <end position="460"/>
    </location>
</feature>
<dbReference type="InterPro" id="IPR000326">
    <property type="entry name" value="PAP2/HPO"/>
</dbReference>
<comment type="caution">
    <text evidence="4">The sequence shown here is derived from an EMBL/GenBank/DDBJ whole genome shotgun (WGS) entry which is preliminary data.</text>
</comment>
<dbReference type="Proteomes" id="UP000482800">
    <property type="component" value="Unassembled WGS sequence"/>
</dbReference>
<feature type="transmembrane region" description="Helical" evidence="2">
    <location>
        <begin position="265"/>
        <end position="287"/>
    </location>
</feature>
<feature type="transmembrane region" description="Helical" evidence="2">
    <location>
        <begin position="104"/>
        <end position="125"/>
    </location>
</feature>
<dbReference type="EMBL" id="BLPF01000002">
    <property type="protein sequence ID" value="GFJ81495.1"/>
    <property type="molecule type" value="Genomic_DNA"/>
</dbReference>
<feature type="transmembrane region" description="Helical" evidence="2">
    <location>
        <begin position="415"/>
        <end position="433"/>
    </location>
</feature>
<accession>A0A6V8KLF9</accession>
<feature type="transmembrane region" description="Helical" evidence="2">
    <location>
        <begin position="445"/>
        <end position="463"/>
    </location>
</feature>
<keyword evidence="5" id="KW-1185">Reference proteome</keyword>
<organism evidence="4 5">
    <name type="scientific">Phytohabitans houttuyneae</name>
    <dbReference type="NCBI Taxonomy" id="1076126"/>
    <lineage>
        <taxon>Bacteria</taxon>
        <taxon>Bacillati</taxon>
        <taxon>Actinomycetota</taxon>
        <taxon>Actinomycetes</taxon>
        <taxon>Micromonosporales</taxon>
        <taxon>Micromonosporaceae</taxon>
    </lineage>
</organism>
<feature type="transmembrane region" description="Helical" evidence="2">
    <location>
        <begin position="145"/>
        <end position="167"/>
    </location>
</feature>
<keyword evidence="2" id="KW-0472">Membrane</keyword>
<feature type="region of interest" description="Disordered" evidence="1">
    <location>
        <begin position="470"/>
        <end position="490"/>
    </location>
</feature>
<proteinExistence type="predicted"/>
<gene>
    <name evidence="4" type="ORF">Phou_056750</name>
</gene>
<dbReference type="CDD" id="cd03392">
    <property type="entry name" value="PAP2_like_2"/>
    <property type="match status" value="1"/>
</dbReference>
<dbReference type="RefSeq" id="WP_173060790.1">
    <property type="nucleotide sequence ID" value="NZ_BAABGO010000023.1"/>
</dbReference>
<dbReference type="PANTHER" id="PTHR14969">
    <property type="entry name" value="SPHINGOSINE-1-PHOSPHATE PHOSPHOHYDROLASE"/>
    <property type="match status" value="1"/>
</dbReference>
<evidence type="ECO:0000313" key="4">
    <source>
        <dbReference type="EMBL" id="GFJ81495.1"/>
    </source>
</evidence>
<feature type="transmembrane region" description="Helical" evidence="2">
    <location>
        <begin position="389"/>
        <end position="408"/>
    </location>
</feature>
<evidence type="ECO:0000259" key="3">
    <source>
        <dbReference type="SMART" id="SM00014"/>
    </source>
</evidence>
<feature type="transmembrane region" description="Helical" evidence="2">
    <location>
        <begin position="349"/>
        <end position="369"/>
    </location>
</feature>
<feature type="transmembrane region" description="Helical" evidence="2">
    <location>
        <begin position="201"/>
        <end position="219"/>
    </location>
</feature>
<dbReference type="Pfam" id="PF01569">
    <property type="entry name" value="PAP2"/>
    <property type="match status" value="2"/>
</dbReference>
<reference evidence="4 5" key="2">
    <citation type="submission" date="2020-03" db="EMBL/GenBank/DDBJ databases">
        <authorList>
            <person name="Ichikawa N."/>
            <person name="Kimura A."/>
            <person name="Kitahashi Y."/>
            <person name="Uohara A."/>
        </authorList>
    </citation>
    <scope>NUCLEOTIDE SEQUENCE [LARGE SCALE GENOMIC DNA]</scope>
    <source>
        <strain evidence="4 5">NBRC 108639</strain>
    </source>
</reference>
<reference evidence="4 5" key="1">
    <citation type="submission" date="2020-03" db="EMBL/GenBank/DDBJ databases">
        <title>Whole genome shotgun sequence of Phytohabitans houttuyneae NBRC 108639.</title>
        <authorList>
            <person name="Komaki H."/>
            <person name="Tamura T."/>
        </authorList>
    </citation>
    <scope>NUCLEOTIDE SEQUENCE [LARGE SCALE GENOMIC DNA]</scope>
    <source>
        <strain evidence="4 5">NBRC 108639</strain>
    </source>
</reference>
<dbReference type="SUPFAM" id="SSF48317">
    <property type="entry name" value="Acid phosphatase/Vanadium-dependent haloperoxidase"/>
    <property type="match status" value="2"/>
</dbReference>
<feature type="transmembrane region" description="Helical" evidence="2">
    <location>
        <begin position="174"/>
        <end position="195"/>
    </location>
</feature>
<protein>
    <recommendedName>
        <fullName evidence="3">Phosphatidic acid phosphatase type 2/haloperoxidase domain-containing protein</fullName>
    </recommendedName>
</protein>
<keyword evidence="2" id="KW-1133">Transmembrane helix</keyword>
<dbReference type="Gene3D" id="1.20.144.10">
    <property type="entry name" value="Phosphatidic acid phosphatase type 2/haloperoxidase"/>
    <property type="match status" value="2"/>
</dbReference>
<sequence>MDRATAAALRPAEHFTGRSLLGLFAVVGAGSGFGLLLMLVRFQWDPMYRVDHGVADQLNDFVSARGPLVTVLQALTDLGGRPIMMWLVGIVAVGLLIRGQRRLAVYLLVTGVGALILDPSLKLLVGRIRPAVDVPVASAPGNSFPSGHALGATVAYGALLLVFLPVASRRLRALAIWVFAAIVVLVGFTRVALGVHYVSDVVAGWLLGLAWLGVTAYAFRLWRRETGRPVPPITEGIEPEAADDLAPASREDHLLPHPRSSTAEIITGWVLTFGVLFVFGVLVSRYADGTFIERLDTAVPRWFAEHRTPALDDVSWWLSKAGDTHAILAVSLVFCPLAVAVLRQWRPVLFIALAMFGELTLFLASAAAVDRPRPGVPHLDGPLPTSSFPSGHIAATLCLYSAIALIVMSHTSRPWRWLTVGAAVVMPAAVAVSRIYRGMHHPTDLMGAMLLAALWLTLLWWVVRPDAGDAGEQTEAEPASDRQLAVTAKT</sequence>
<dbReference type="InterPro" id="IPR036938">
    <property type="entry name" value="PAP2/HPO_sf"/>
</dbReference>
<dbReference type="PANTHER" id="PTHR14969:SF13">
    <property type="entry name" value="AT30094P"/>
    <property type="match status" value="1"/>
</dbReference>
<evidence type="ECO:0000313" key="5">
    <source>
        <dbReference type="Proteomes" id="UP000482800"/>
    </source>
</evidence>
<evidence type="ECO:0000256" key="1">
    <source>
        <dbReference type="SAM" id="MobiDB-lite"/>
    </source>
</evidence>
<name>A0A6V8KLF9_9ACTN</name>
<feature type="domain" description="Phosphatidic acid phosphatase type 2/haloperoxidase" evidence="3">
    <location>
        <begin position="103"/>
        <end position="216"/>
    </location>
</feature>
<dbReference type="AlphaFoldDB" id="A0A6V8KLF9"/>
<feature type="transmembrane region" description="Helical" evidence="2">
    <location>
        <begin position="324"/>
        <end position="342"/>
    </location>
</feature>
<keyword evidence="2" id="KW-0812">Transmembrane</keyword>
<feature type="transmembrane region" description="Helical" evidence="2">
    <location>
        <begin position="78"/>
        <end position="97"/>
    </location>
</feature>
<feature type="transmembrane region" description="Helical" evidence="2">
    <location>
        <begin position="20"/>
        <end position="40"/>
    </location>
</feature>
<evidence type="ECO:0000256" key="2">
    <source>
        <dbReference type="SAM" id="Phobius"/>
    </source>
</evidence>
<dbReference type="SMART" id="SM00014">
    <property type="entry name" value="acidPPc"/>
    <property type="match status" value="2"/>
</dbReference>